<dbReference type="Proteomes" id="UP000631421">
    <property type="component" value="Unassembled WGS sequence"/>
</dbReference>
<organism evidence="1 2">
    <name type="scientific">Pseudanabaena cinerea FACHB-1277</name>
    <dbReference type="NCBI Taxonomy" id="2949581"/>
    <lineage>
        <taxon>Bacteria</taxon>
        <taxon>Bacillati</taxon>
        <taxon>Cyanobacteriota</taxon>
        <taxon>Cyanophyceae</taxon>
        <taxon>Pseudanabaenales</taxon>
        <taxon>Pseudanabaenaceae</taxon>
        <taxon>Pseudanabaena</taxon>
        <taxon>Pseudanabaena cinerea</taxon>
    </lineage>
</organism>
<gene>
    <name evidence="1" type="ORF">H6F44_20645</name>
</gene>
<accession>A0A926UWI4</accession>
<reference evidence="1" key="2">
    <citation type="submission" date="2020-08" db="EMBL/GenBank/DDBJ databases">
        <authorList>
            <person name="Chen M."/>
            <person name="Teng W."/>
            <person name="Zhao L."/>
            <person name="Hu C."/>
            <person name="Zhou Y."/>
            <person name="Han B."/>
            <person name="Song L."/>
            <person name="Shu W."/>
        </authorList>
    </citation>
    <scope>NUCLEOTIDE SEQUENCE</scope>
    <source>
        <strain evidence="1">FACHB-1277</strain>
    </source>
</reference>
<comment type="caution">
    <text evidence="1">The sequence shown here is derived from an EMBL/GenBank/DDBJ whole genome shotgun (WGS) entry which is preliminary data.</text>
</comment>
<proteinExistence type="predicted"/>
<dbReference type="EMBL" id="JACJPY010000111">
    <property type="protein sequence ID" value="MBD2152507.1"/>
    <property type="molecule type" value="Genomic_DNA"/>
</dbReference>
<evidence type="ECO:0000313" key="1">
    <source>
        <dbReference type="EMBL" id="MBD2152507.1"/>
    </source>
</evidence>
<evidence type="ECO:0000313" key="2">
    <source>
        <dbReference type="Proteomes" id="UP000631421"/>
    </source>
</evidence>
<reference evidence="1" key="1">
    <citation type="journal article" date="2015" name="ISME J.">
        <title>Draft Genome Sequence of Streptomyces incarnatus NRRL8089, which Produces the Nucleoside Antibiotic Sinefungin.</title>
        <authorList>
            <person name="Oshima K."/>
            <person name="Hattori M."/>
            <person name="Shimizu H."/>
            <person name="Fukuda K."/>
            <person name="Nemoto M."/>
            <person name="Inagaki K."/>
            <person name="Tamura T."/>
        </authorList>
    </citation>
    <scope>NUCLEOTIDE SEQUENCE</scope>
    <source>
        <strain evidence="1">FACHB-1277</strain>
    </source>
</reference>
<dbReference type="AlphaFoldDB" id="A0A926UWI4"/>
<dbReference type="RefSeq" id="WP_190352975.1">
    <property type="nucleotide sequence ID" value="NZ_JACJPY010000111.1"/>
</dbReference>
<name>A0A926UWI4_9CYAN</name>
<sequence length="166" mass="18062">MVDTKAVSVRLPLDLLNELNSYATDKGMVRGGEANIGGAIISILREHFGKSDNVVKQKSDSIDIDAMVATAIKKQLADIDKLITTAINEQLTDIKERILEEHGAGVRGISMGYESLLDDVRKDINDLTVSLSKDMIAIDERLEALEATVSAKKPLLSVMREKVLAA</sequence>
<keyword evidence="2" id="KW-1185">Reference proteome</keyword>
<protein>
    <submittedName>
        <fullName evidence="1">Uncharacterized protein</fullName>
    </submittedName>
</protein>